<dbReference type="Proteomes" id="UP000584374">
    <property type="component" value="Unassembled WGS sequence"/>
</dbReference>
<dbReference type="AlphaFoldDB" id="A0A840Q599"/>
<reference evidence="1 2" key="1">
    <citation type="submission" date="2020-08" db="EMBL/GenBank/DDBJ databases">
        <title>Sequencing the genomes of 1000 actinobacteria strains.</title>
        <authorList>
            <person name="Klenk H.-P."/>
        </authorList>
    </citation>
    <scope>NUCLEOTIDE SEQUENCE [LARGE SCALE GENOMIC DNA]</scope>
    <source>
        <strain evidence="1 2">DSM 45584</strain>
    </source>
</reference>
<comment type="caution">
    <text evidence="1">The sequence shown here is derived from an EMBL/GenBank/DDBJ whole genome shotgun (WGS) entry which is preliminary data.</text>
</comment>
<organism evidence="1 2">
    <name type="scientific">Saccharopolyspora phatthalungensis</name>
    <dbReference type="NCBI Taxonomy" id="664693"/>
    <lineage>
        <taxon>Bacteria</taxon>
        <taxon>Bacillati</taxon>
        <taxon>Actinomycetota</taxon>
        <taxon>Actinomycetes</taxon>
        <taxon>Pseudonocardiales</taxon>
        <taxon>Pseudonocardiaceae</taxon>
        <taxon>Saccharopolyspora</taxon>
    </lineage>
</organism>
<accession>A0A840Q599</accession>
<protein>
    <submittedName>
        <fullName evidence="1">Uncharacterized protein</fullName>
    </submittedName>
</protein>
<name>A0A840Q599_9PSEU</name>
<evidence type="ECO:0000313" key="1">
    <source>
        <dbReference type="EMBL" id="MBB5157682.1"/>
    </source>
</evidence>
<gene>
    <name evidence="1" type="ORF">BJ970_005216</name>
</gene>
<keyword evidence="2" id="KW-1185">Reference proteome</keyword>
<dbReference type="EMBL" id="JACHIW010000001">
    <property type="protein sequence ID" value="MBB5157682.1"/>
    <property type="molecule type" value="Genomic_DNA"/>
</dbReference>
<proteinExistence type="predicted"/>
<sequence length="77" mass="8480">MQLKSVSSPAVVTTAAVLALVSRPGARPPSRHRRITTPAVLVFISVGNGFLRTVPVAIRRRDQRIDPHLRQSKESQQ</sequence>
<evidence type="ECO:0000313" key="2">
    <source>
        <dbReference type="Proteomes" id="UP000584374"/>
    </source>
</evidence>